<proteinExistence type="predicted"/>
<evidence type="ECO:0000256" key="2">
    <source>
        <dbReference type="SAM" id="MobiDB-lite"/>
    </source>
</evidence>
<feature type="chain" id="PRO_5047532691" evidence="3">
    <location>
        <begin position="38"/>
        <end position="328"/>
    </location>
</feature>
<gene>
    <name evidence="5" type="ORF">QO011_001869</name>
</gene>
<sequence>MVGDRFTPISEGTSSTMKLSCAAALAGLLLASVCQGAASSAEPTVWQPSPGHAQIPIWPGAAPDEPSVPGPETQTQGNVTNVTRPTMTVYAPQGKNTGAAVVVIPGGGFQVLAIDLEGTEICDWLTARGVTCVLLKYRVPSLPYVWQCDCRPHNRSLSTPSLEDAQRTLRLVRAHAAEWRIDPHKVGVIGFSAGGYLVAEVSTRFESRLYAPVDAADQESSRPDFAIALYPGHLALARNSIALNPEVEDHITPQTPPTFLLQNEDDHVDSVEDALSYYMGLKKANVPVELHSYAQGGHAFGLRPTKLPVSGWPQLVETWLGTIGMLSQ</sequence>
<name>A0ABU0J6G0_9HYPH</name>
<dbReference type="RefSeq" id="WP_307270651.1">
    <property type="nucleotide sequence ID" value="NZ_JAUSVX010000002.1"/>
</dbReference>
<evidence type="ECO:0000313" key="6">
    <source>
        <dbReference type="Proteomes" id="UP001242480"/>
    </source>
</evidence>
<dbReference type="Gene3D" id="3.40.50.1820">
    <property type="entry name" value="alpha/beta hydrolase"/>
    <property type="match status" value="1"/>
</dbReference>
<keyword evidence="6" id="KW-1185">Reference proteome</keyword>
<dbReference type="Proteomes" id="UP001242480">
    <property type="component" value="Unassembled WGS sequence"/>
</dbReference>
<dbReference type="InterPro" id="IPR013094">
    <property type="entry name" value="AB_hydrolase_3"/>
</dbReference>
<comment type="caution">
    <text evidence="5">The sequence shown here is derived from an EMBL/GenBank/DDBJ whole genome shotgun (WGS) entry which is preliminary data.</text>
</comment>
<dbReference type="PANTHER" id="PTHR48081">
    <property type="entry name" value="AB HYDROLASE SUPERFAMILY PROTEIN C4A8.06C"/>
    <property type="match status" value="1"/>
</dbReference>
<dbReference type="InterPro" id="IPR029058">
    <property type="entry name" value="AB_hydrolase_fold"/>
</dbReference>
<evidence type="ECO:0000259" key="4">
    <source>
        <dbReference type="Pfam" id="PF07859"/>
    </source>
</evidence>
<keyword evidence="1" id="KW-0378">Hydrolase</keyword>
<dbReference type="EMBL" id="JAUSVX010000002">
    <property type="protein sequence ID" value="MDQ0468869.1"/>
    <property type="molecule type" value="Genomic_DNA"/>
</dbReference>
<evidence type="ECO:0000313" key="5">
    <source>
        <dbReference type="EMBL" id="MDQ0468869.1"/>
    </source>
</evidence>
<dbReference type="SUPFAM" id="SSF53474">
    <property type="entry name" value="alpha/beta-Hydrolases"/>
    <property type="match status" value="1"/>
</dbReference>
<evidence type="ECO:0000256" key="1">
    <source>
        <dbReference type="ARBA" id="ARBA00022801"/>
    </source>
</evidence>
<feature type="domain" description="Alpha/beta hydrolase fold-3" evidence="4">
    <location>
        <begin position="162"/>
        <end position="300"/>
    </location>
</feature>
<reference evidence="5 6" key="1">
    <citation type="submission" date="2023-07" db="EMBL/GenBank/DDBJ databases">
        <title>Genomic Encyclopedia of Type Strains, Phase IV (KMG-IV): sequencing the most valuable type-strain genomes for metagenomic binning, comparative biology and taxonomic classification.</title>
        <authorList>
            <person name="Goeker M."/>
        </authorList>
    </citation>
    <scope>NUCLEOTIDE SEQUENCE [LARGE SCALE GENOMIC DNA]</scope>
    <source>
        <strain evidence="5 6">DSM 19619</strain>
    </source>
</reference>
<dbReference type="Pfam" id="PF07859">
    <property type="entry name" value="Abhydrolase_3"/>
    <property type="match status" value="1"/>
</dbReference>
<dbReference type="PANTHER" id="PTHR48081:SF6">
    <property type="entry name" value="PEPTIDASE S9 PROLYL OLIGOPEPTIDASE CATALYTIC DOMAIN-CONTAINING PROTEIN"/>
    <property type="match status" value="1"/>
</dbReference>
<feature type="signal peptide" evidence="3">
    <location>
        <begin position="1"/>
        <end position="37"/>
    </location>
</feature>
<organism evidence="5 6">
    <name type="scientific">Labrys wisconsinensis</name>
    <dbReference type="NCBI Taxonomy" id="425677"/>
    <lineage>
        <taxon>Bacteria</taxon>
        <taxon>Pseudomonadati</taxon>
        <taxon>Pseudomonadota</taxon>
        <taxon>Alphaproteobacteria</taxon>
        <taxon>Hyphomicrobiales</taxon>
        <taxon>Xanthobacteraceae</taxon>
        <taxon>Labrys</taxon>
    </lineage>
</organism>
<dbReference type="InterPro" id="IPR050300">
    <property type="entry name" value="GDXG_lipolytic_enzyme"/>
</dbReference>
<feature type="region of interest" description="Disordered" evidence="2">
    <location>
        <begin position="42"/>
        <end position="82"/>
    </location>
</feature>
<protein>
    <submittedName>
        <fullName evidence="5">Acetyl esterase/lipase</fullName>
    </submittedName>
</protein>
<accession>A0ABU0J6G0</accession>
<evidence type="ECO:0000256" key="3">
    <source>
        <dbReference type="SAM" id="SignalP"/>
    </source>
</evidence>
<feature type="compositionally biased region" description="Polar residues" evidence="2">
    <location>
        <begin position="72"/>
        <end position="82"/>
    </location>
</feature>
<keyword evidence="3" id="KW-0732">Signal</keyword>